<organism evidence="1 2">
    <name type="scientific">Scutellospora calospora</name>
    <dbReference type="NCBI Taxonomy" id="85575"/>
    <lineage>
        <taxon>Eukaryota</taxon>
        <taxon>Fungi</taxon>
        <taxon>Fungi incertae sedis</taxon>
        <taxon>Mucoromycota</taxon>
        <taxon>Glomeromycotina</taxon>
        <taxon>Glomeromycetes</taxon>
        <taxon>Diversisporales</taxon>
        <taxon>Gigasporaceae</taxon>
        <taxon>Scutellospora</taxon>
    </lineage>
</organism>
<evidence type="ECO:0000313" key="1">
    <source>
        <dbReference type="EMBL" id="CAG8722161.1"/>
    </source>
</evidence>
<feature type="non-terminal residue" evidence="1">
    <location>
        <position position="83"/>
    </location>
</feature>
<keyword evidence="2" id="KW-1185">Reference proteome</keyword>
<accession>A0ACA9PV47</accession>
<gene>
    <name evidence="1" type="ORF">SCALOS_LOCUS11295</name>
</gene>
<comment type="caution">
    <text evidence="1">The sequence shown here is derived from an EMBL/GenBank/DDBJ whole genome shotgun (WGS) entry which is preliminary data.</text>
</comment>
<dbReference type="EMBL" id="CAJVPM010048070">
    <property type="protein sequence ID" value="CAG8722161.1"/>
    <property type="molecule type" value="Genomic_DNA"/>
</dbReference>
<feature type="non-terminal residue" evidence="1">
    <location>
        <position position="1"/>
    </location>
</feature>
<sequence>DIDQLGKTEIVKHKINTENASPIKQYPYKMSPKHEKFIKEELNRLLQQGLIKVSYSPWTSLTLVVSKANGKFRLVIDYHQLNK</sequence>
<proteinExistence type="predicted"/>
<reference evidence="1" key="1">
    <citation type="submission" date="2021-06" db="EMBL/GenBank/DDBJ databases">
        <authorList>
            <person name="Kallberg Y."/>
            <person name="Tangrot J."/>
            <person name="Rosling A."/>
        </authorList>
    </citation>
    <scope>NUCLEOTIDE SEQUENCE</scope>
    <source>
        <strain evidence="1">AU212A</strain>
    </source>
</reference>
<protein>
    <submittedName>
        <fullName evidence="1">10881_t:CDS:1</fullName>
    </submittedName>
</protein>
<evidence type="ECO:0000313" key="2">
    <source>
        <dbReference type="Proteomes" id="UP000789860"/>
    </source>
</evidence>
<dbReference type="Proteomes" id="UP000789860">
    <property type="component" value="Unassembled WGS sequence"/>
</dbReference>
<name>A0ACA9PV47_9GLOM</name>